<proteinExistence type="predicted"/>
<dbReference type="Proteomes" id="UP001066276">
    <property type="component" value="Chromosome 4_1"/>
</dbReference>
<dbReference type="EMBL" id="JANPWB010000007">
    <property type="protein sequence ID" value="KAJ1169366.1"/>
    <property type="molecule type" value="Genomic_DNA"/>
</dbReference>
<reference evidence="1" key="1">
    <citation type="journal article" date="2022" name="bioRxiv">
        <title>Sequencing and chromosome-scale assembly of the giantPleurodeles waltlgenome.</title>
        <authorList>
            <person name="Brown T."/>
            <person name="Elewa A."/>
            <person name="Iarovenko S."/>
            <person name="Subramanian E."/>
            <person name="Araus A.J."/>
            <person name="Petzold A."/>
            <person name="Susuki M."/>
            <person name="Suzuki K.-i.T."/>
            <person name="Hayashi T."/>
            <person name="Toyoda A."/>
            <person name="Oliveira C."/>
            <person name="Osipova E."/>
            <person name="Leigh N.D."/>
            <person name="Simon A."/>
            <person name="Yun M.H."/>
        </authorList>
    </citation>
    <scope>NUCLEOTIDE SEQUENCE</scope>
    <source>
        <strain evidence="1">20211129_DDA</strain>
        <tissue evidence="1">Liver</tissue>
    </source>
</reference>
<gene>
    <name evidence="1" type="ORF">NDU88_001259</name>
</gene>
<evidence type="ECO:0000313" key="2">
    <source>
        <dbReference type="Proteomes" id="UP001066276"/>
    </source>
</evidence>
<sequence length="184" mass="20503">MQSSVPSLVVRLLQYKQGGAVLSSVARVRRQSEQRQLLSASPGIARAVFIWFATSEILLSFRASSVNTPTPQELPLLDWWRRWSVISTELCQGSECYGASHTTHIGILLRHNATKLPRHQLYLQNTHLVCPVAWLRRSTVVFTTLPPYNLAFAAAMPGPEPMREVVSRPTLEGDVFKDGAHSIA</sequence>
<organism evidence="1 2">
    <name type="scientific">Pleurodeles waltl</name>
    <name type="common">Iberian ribbed newt</name>
    <dbReference type="NCBI Taxonomy" id="8319"/>
    <lineage>
        <taxon>Eukaryota</taxon>
        <taxon>Metazoa</taxon>
        <taxon>Chordata</taxon>
        <taxon>Craniata</taxon>
        <taxon>Vertebrata</taxon>
        <taxon>Euteleostomi</taxon>
        <taxon>Amphibia</taxon>
        <taxon>Batrachia</taxon>
        <taxon>Caudata</taxon>
        <taxon>Salamandroidea</taxon>
        <taxon>Salamandridae</taxon>
        <taxon>Pleurodelinae</taxon>
        <taxon>Pleurodeles</taxon>
    </lineage>
</organism>
<dbReference type="AlphaFoldDB" id="A0AAV7SZ32"/>
<evidence type="ECO:0000313" key="1">
    <source>
        <dbReference type="EMBL" id="KAJ1169366.1"/>
    </source>
</evidence>
<comment type="caution">
    <text evidence="1">The sequence shown here is derived from an EMBL/GenBank/DDBJ whole genome shotgun (WGS) entry which is preliminary data.</text>
</comment>
<accession>A0AAV7SZ32</accession>
<keyword evidence="2" id="KW-1185">Reference proteome</keyword>
<protein>
    <submittedName>
        <fullName evidence="1">Uncharacterized protein</fullName>
    </submittedName>
</protein>
<name>A0AAV7SZ32_PLEWA</name>